<dbReference type="PANTHER" id="PTHR16056:SF16">
    <property type="entry name" value="REGULATOR OF MICROTUBULE DYNAMICS PROTEIN 1"/>
    <property type="match status" value="1"/>
</dbReference>
<organism evidence="10 11">
    <name type="scientific">Lasius platythorax</name>
    <dbReference type="NCBI Taxonomy" id="488582"/>
    <lineage>
        <taxon>Eukaryota</taxon>
        <taxon>Metazoa</taxon>
        <taxon>Ecdysozoa</taxon>
        <taxon>Arthropoda</taxon>
        <taxon>Hexapoda</taxon>
        <taxon>Insecta</taxon>
        <taxon>Pterygota</taxon>
        <taxon>Neoptera</taxon>
        <taxon>Endopterygota</taxon>
        <taxon>Hymenoptera</taxon>
        <taxon>Apocrita</taxon>
        <taxon>Aculeata</taxon>
        <taxon>Formicoidea</taxon>
        <taxon>Formicidae</taxon>
        <taxon>Formicinae</taxon>
        <taxon>Lasius</taxon>
        <taxon>Lasius</taxon>
    </lineage>
</organism>
<keyword evidence="6" id="KW-0206">Cytoskeleton</keyword>
<evidence type="ECO:0000256" key="6">
    <source>
        <dbReference type="ARBA" id="ARBA00023212"/>
    </source>
</evidence>
<protein>
    <recommendedName>
        <fullName evidence="7">Regulator of microtubule dynamics protein 1</fullName>
    </recommendedName>
    <alternativeName>
        <fullName evidence="8">Protein FAM82B</fullName>
    </alternativeName>
</protein>
<feature type="repeat" description="TPR" evidence="9">
    <location>
        <begin position="242"/>
        <end position="275"/>
    </location>
</feature>
<keyword evidence="5 9" id="KW-0802">TPR repeat</keyword>
<evidence type="ECO:0000256" key="3">
    <source>
        <dbReference type="ARBA" id="ARBA00022490"/>
    </source>
</evidence>
<dbReference type="GO" id="GO:0005739">
    <property type="term" value="C:mitochondrion"/>
    <property type="evidence" value="ECO:0007669"/>
    <property type="project" value="TreeGrafter"/>
</dbReference>
<dbReference type="InterPro" id="IPR011990">
    <property type="entry name" value="TPR-like_helical_dom_sf"/>
</dbReference>
<dbReference type="InterPro" id="IPR019734">
    <property type="entry name" value="TPR_rpt"/>
</dbReference>
<dbReference type="InterPro" id="IPR049039">
    <property type="entry name" value="RMD1-3_a_helical_rpt"/>
</dbReference>
<accession>A0AAV2N5M2</accession>
<dbReference type="AlphaFoldDB" id="A0AAV2N5M2"/>
<sequence>MLLQRLYRVTNYRILQRILYKNIYSAYKKESGMQAVGKLWVTSPFITMGMWGFIKSKDEAETPITTKEVLLAKVDALFDQGDYKSIYNLLSNYKDSKDVDILWRLCRAIYKMSEMASDVEAPKLIYEGYDLICIALDIQEDHYAVHKWMSIFLNSKGTLEGTKAHIKELYNIKKHLLRASELKPTDATTLYMLGCWCYEISSLAWYQRKIASVVFEEPPNSSFEEALMYHENAEKVDPNFYSRNLLMLGKTYLKLNRKEDAVKYLKKAAEFSARNDDDQKAKQEAQKILSNI</sequence>
<dbReference type="Gene3D" id="1.25.40.10">
    <property type="entry name" value="Tetratricopeptide repeat domain"/>
    <property type="match status" value="1"/>
</dbReference>
<dbReference type="GO" id="GO:0008017">
    <property type="term" value="F:microtubule binding"/>
    <property type="evidence" value="ECO:0007669"/>
    <property type="project" value="TreeGrafter"/>
</dbReference>
<dbReference type="Proteomes" id="UP001497644">
    <property type="component" value="Chromosome 10"/>
</dbReference>
<dbReference type="SUPFAM" id="SSF48452">
    <property type="entry name" value="TPR-like"/>
    <property type="match status" value="1"/>
</dbReference>
<evidence type="ECO:0000256" key="5">
    <source>
        <dbReference type="ARBA" id="ARBA00022803"/>
    </source>
</evidence>
<dbReference type="GO" id="GO:0097431">
    <property type="term" value="C:mitotic spindle pole"/>
    <property type="evidence" value="ECO:0007669"/>
    <property type="project" value="TreeGrafter"/>
</dbReference>
<evidence type="ECO:0000256" key="2">
    <source>
        <dbReference type="ARBA" id="ARBA00011375"/>
    </source>
</evidence>
<evidence type="ECO:0000313" key="10">
    <source>
        <dbReference type="EMBL" id="CAL1674969.1"/>
    </source>
</evidence>
<evidence type="ECO:0000256" key="4">
    <source>
        <dbReference type="ARBA" id="ARBA00022737"/>
    </source>
</evidence>
<evidence type="ECO:0000313" key="11">
    <source>
        <dbReference type="Proteomes" id="UP001497644"/>
    </source>
</evidence>
<dbReference type="PROSITE" id="PS50005">
    <property type="entry name" value="TPR"/>
    <property type="match status" value="1"/>
</dbReference>
<evidence type="ECO:0000256" key="8">
    <source>
        <dbReference type="ARBA" id="ARBA00041958"/>
    </source>
</evidence>
<dbReference type="GO" id="GO:0005876">
    <property type="term" value="C:spindle microtubule"/>
    <property type="evidence" value="ECO:0007669"/>
    <property type="project" value="TreeGrafter"/>
</dbReference>
<keyword evidence="3" id="KW-0963">Cytoplasm</keyword>
<gene>
    <name evidence="10" type="ORF">LPLAT_LOCUS1490</name>
</gene>
<dbReference type="EMBL" id="OZ034833">
    <property type="protein sequence ID" value="CAL1674969.1"/>
    <property type="molecule type" value="Genomic_DNA"/>
</dbReference>
<evidence type="ECO:0000256" key="7">
    <source>
        <dbReference type="ARBA" id="ARBA00039966"/>
    </source>
</evidence>
<dbReference type="Pfam" id="PF21033">
    <property type="entry name" value="RMD1-3"/>
    <property type="match status" value="1"/>
</dbReference>
<name>A0AAV2N5M2_9HYME</name>
<evidence type="ECO:0000256" key="1">
    <source>
        <dbReference type="ARBA" id="ARBA00004245"/>
    </source>
</evidence>
<reference evidence="10" key="1">
    <citation type="submission" date="2024-04" db="EMBL/GenBank/DDBJ databases">
        <authorList>
            <consortium name="Molecular Ecology Group"/>
        </authorList>
    </citation>
    <scope>NUCLEOTIDE SEQUENCE</scope>
</reference>
<dbReference type="PANTHER" id="PTHR16056">
    <property type="entry name" value="REGULATOR OF MICROTUBULE DYNAMICS PROTEIN"/>
    <property type="match status" value="1"/>
</dbReference>
<keyword evidence="11" id="KW-1185">Reference proteome</keyword>
<comment type="subcellular location">
    <subcellularLocation>
        <location evidence="1">Cytoplasm</location>
        <location evidence="1">Cytoskeleton</location>
    </subcellularLocation>
</comment>
<evidence type="ECO:0000256" key="9">
    <source>
        <dbReference type="PROSITE-ProRule" id="PRU00339"/>
    </source>
</evidence>
<keyword evidence="4" id="KW-0677">Repeat</keyword>
<proteinExistence type="predicted"/>
<comment type="subunit">
    <text evidence="2">Interacts with microtubules.</text>
</comment>